<dbReference type="InterPro" id="IPR023459">
    <property type="entry name" value="Tscrpt_elong_fac_GreA/B_fam"/>
</dbReference>
<protein>
    <recommendedName>
        <fullName evidence="1">Transcription elongation factor GreA/GreB C-terminal domain-containing protein</fullName>
    </recommendedName>
</protein>
<feature type="domain" description="Transcription elongation factor GreA/GreB C-terminal" evidence="1">
    <location>
        <begin position="118"/>
        <end position="190"/>
    </location>
</feature>
<dbReference type="Gene3D" id="3.10.50.30">
    <property type="entry name" value="Transcription elongation factor, GreA/GreB, C-terminal domain"/>
    <property type="match status" value="1"/>
</dbReference>
<proteinExistence type="predicted"/>
<dbReference type="OrthoDB" id="192847at2"/>
<dbReference type="InterPro" id="IPR001437">
    <property type="entry name" value="Tscrpt_elong_fac_GreA/B_C"/>
</dbReference>
<evidence type="ECO:0000259" key="1">
    <source>
        <dbReference type="Pfam" id="PF01272"/>
    </source>
</evidence>
<dbReference type="EMBL" id="CP031395">
    <property type="protein sequence ID" value="QBK04564.1"/>
    <property type="molecule type" value="Genomic_DNA"/>
</dbReference>
<dbReference type="GO" id="GO:0070063">
    <property type="term" value="F:RNA polymerase binding"/>
    <property type="evidence" value="ECO:0007669"/>
    <property type="project" value="InterPro"/>
</dbReference>
<reference evidence="2 3" key="1">
    <citation type="submission" date="2018-07" db="EMBL/GenBank/DDBJ databases">
        <title>Exploring interactions and the metabolic potential of the ultra-small soil bacteria Hylemonella gracilis.</title>
        <authorList>
            <person name="Tyc O."/>
            <person name="Kulkarni P."/>
            <person name="Gawehns F."/>
            <person name="Hundscheid M."/>
            <person name="Zweers H."/>
            <person name="Garbeva P."/>
        </authorList>
    </citation>
    <scope>NUCLEOTIDE SEQUENCE [LARGE SCALE GENOMIC DNA]</scope>
    <source>
        <strain evidence="2 3">NS1</strain>
    </source>
</reference>
<sequence length="193" mass="21024">MPGFCRVRSGHFASWRGRVGPGPFESSGPSAPRRFLSPATPLSLFHAPLLSPGSLSPVRLRPAFDAGPVLHEEFSMSSDRQDELLLTESNYARLSRLNCEALRDVLDAADVVPDAQVPDDLVTVRGQVRVRHEASGLEQTLTLCWPEEVQAEEGRISVLSPIGTALLGRRAGVWVALRLPGGQSQRLRIEALL</sequence>
<dbReference type="GO" id="GO:0003677">
    <property type="term" value="F:DNA binding"/>
    <property type="evidence" value="ECO:0007669"/>
    <property type="project" value="InterPro"/>
</dbReference>
<dbReference type="GO" id="GO:0032784">
    <property type="term" value="P:regulation of DNA-templated transcription elongation"/>
    <property type="evidence" value="ECO:0007669"/>
    <property type="project" value="InterPro"/>
</dbReference>
<name>A0A4P6UJF7_9BURK</name>
<gene>
    <name evidence="2" type="ORF">DW355_06985</name>
</gene>
<dbReference type="GO" id="GO:0006354">
    <property type="term" value="P:DNA-templated transcription elongation"/>
    <property type="evidence" value="ECO:0007669"/>
    <property type="project" value="TreeGrafter"/>
</dbReference>
<dbReference type="KEGG" id="hgr:DW355_06985"/>
<dbReference type="Proteomes" id="UP000292939">
    <property type="component" value="Chromosome"/>
</dbReference>
<evidence type="ECO:0000313" key="3">
    <source>
        <dbReference type="Proteomes" id="UP000292939"/>
    </source>
</evidence>
<dbReference type="PANTHER" id="PTHR30437:SF5">
    <property type="entry name" value="REGULATOR OF NUCLEOSIDE DIPHOSPHATE KINASE"/>
    <property type="match status" value="1"/>
</dbReference>
<dbReference type="PANTHER" id="PTHR30437">
    <property type="entry name" value="TRANSCRIPTION ELONGATION FACTOR GREA"/>
    <property type="match status" value="1"/>
</dbReference>
<accession>A0A4P6UJF7</accession>
<dbReference type="SUPFAM" id="SSF54534">
    <property type="entry name" value="FKBP-like"/>
    <property type="match status" value="1"/>
</dbReference>
<dbReference type="InterPro" id="IPR036953">
    <property type="entry name" value="GreA/GreB_C_sf"/>
</dbReference>
<dbReference type="AlphaFoldDB" id="A0A4P6UJF7"/>
<evidence type="ECO:0000313" key="2">
    <source>
        <dbReference type="EMBL" id="QBK04564.1"/>
    </source>
</evidence>
<dbReference type="Pfam" id="PF01272">
    <property type="entry name" value="GreA_GreB"/>
    <property type="match status" value="1"/>
</dbReference>
<organism evidence="2 3">
    <name type="scientific">Hylemonella gracilis</name>
    <dbReference type="NCBI Taxonomy" id="80880"/>
    <lineage>
        <taxon>Bacteria</taxon>
        <taxon>Pseudomonadati</taxon>
        <taxon>Pseudomonadota</taxon>
        <taxon>Betaproteobacteria</taxon>
        <taxon>Burkholderiales</taxon>
        <taxon>Comamonadaceae</taxon>
        <taxon>Hylemonella</taxon>
    </lineage>
</organism>